<dbReference type="OrthoDB" id="548295at2759"/>
<feature type="compositionally biased region" description="Polar residues" evidence="3">
    <location>
        <begin position="52"/>
        <end position="62"/>
    </location>
</feature>
<dbReference type="FunFam" id="3.40.50.1010:FF:000012">
    <property type="entry name" value="SWT1, RNA endoribonuclease homolog"/>
    <property type="match status" value="1"/>
</dbReference>
<dbReference type="PANTHER" id="PTHR16161:SF0">
    <property type="entry name" value="TRANSCRIPTIONAL PROTEIN SWT1"/>
    <property type="match status" value="1"/>
</dbReference>
<evidence type="ECO:0000256" key="1">
    <source>
        <dbReference type="ARBA" id="ARBA00060839"/>
    </source>
</evidence>
<dbReference type="InterPro" id="IPR029060">
    <property type="entry name" value="PIN-like_dom_sf"/>
</dbReference>
<dbReference type="RefSeq" id="XP_028301388.1">
    <property type="nucleotide sequence ID" value="XM_028445587.1"/>
</dbReference>
<gene>
    <name evidence="5" type="primary">swt1</name>
</gene>
<dbReference type="SUPFAM" id="SSF88723">
    <property type="entry name" value="PIN domain-like"/>
    <property type="match status" value="1"/>
</dbReference>
<dbReference type="Proteomes" id="UP000694680">
    <property type="component" value="Chromosome 4"/>
</dbReference>
<feature type="compositionally biased region" description="Basic and acidic residues" evidence="3">
    <location>
        <begin position="70"/>
        <end position="80"/>
    </location>
</feature>
<feature type="compositionally biased region" description="Basic and acidic residues" evidence="3">
    <location>
        <begin position="1"/>
        <end position="11"/>
    </location>
</feature>
<sequence>MEKTLQKVVDKKKPKRSSKPCHEDSRSSRKKHSKSKRDSLIVGTKTAEKTSSKTMDTQSKTTIPRKRKYEYKDRGDEKFSRRSSSISKKEPARSRLGSSKEDEERVQKKRCRYEASSSLAEANSNCSRNESKDMIKRNSQVREIKKARQAVATESFSSLFRSTRKSVSDESKQVDLAVYTGTTTSKEPEKTQCPVKEVKKSRQSFTTKSDSSLFKPTFSDIGSNVPKIATLAVHTTPSNSCKAGQSSPTQKKPNSVIIGPHLSFKIQKKHKANIVNVLGKKKYVDATNTSLKPEVKPSDPETVLSHFKQQKTEKQAHSRLEVTNRRSCKVLTLPVKPQATVIEQPAPLYNQVQAVEELYPAPLPHSSALPPTAVNPALGYNQVQVVEELYLARSDKRLEVNVAESYGELTCMEIDSAEEAPANTQSTLSAQQNLIIVLDTNILLSHLDYVKRITARGLGSLGFPVILIPWIVLQELDSLKQGRGLSGSVAHLAIPAISFIYNCIKKKDPHLCGQSMKQASESSYGLKTESNDDRVLQCCLQYQSMYPECVLVLCTNDKNLCCKAILSGVKASTQKDLQAEIMNCRQDIHVQHLTPAVPRPQGSTPVLRHNQDKTPLSVTQADKDTNLLHDEKEERMKFSMNRCAFELEECLRKVLSDVLGVEMEAVYKEIWLEIVFRKPPWTLLDVLYCFKKHWIAVFGHVVSRHLLQTVTNLIDFFKPGKTLDHKSTFRILPEVKEFLSEFLQRSNYVPHAISVIDDIYNQLQPQANVSSIEETSAENIVMNDADHEDKQDLPSQVSHQYVWSTFESIWSSLFNTCMEVFTAVGYDPYTRQSSQPVGSQMARQDALVYLHELSSTASQLLRALSSVLSMAPDMKEIEVLLNIIYSMKHAEENSRVTAKDLLECFSQPDYREKLQRGGQQLMEIQEVLNHCIQVNTFTM</sequence>
<feature type="region of interest" description="Disordered" evidence="3">
    <location>
        <begin position="1"/>
        <end position="141"/>
    </location>
</feature>
<dbReference type="Pfam" id="PF13638">
    <property type="entry name" value="PIN_4"/>
    <property type="match status" value="1"/>
</dbReference>
<feature type="domain" description="PIN" evidence="4">
    <location>
        <begin position="434"/>
        <end position="562"/>
    </location>
</feature>
<proteinExistence type="inferred from homology"/>
<protein>
    <recommendedName>
        <fullName evidence="2">Transcriptional protein SWT1</fullName>
    </recommendedName>
</protein>
<dbReference type="CDD" id="cd18727">
    <property type="entry name" value="PIN_Swt1-like"/>
    <property type="match status" value="1"/>
</dbReference>
<organism evidence="5 6">
    <name type="scientific">Gouania willdenowi</name>
    <name type="common">Blunt-snouted clingfish</name>
    <name type="synonym">Lepadogaster willdenowi</name>
    <dbReference type="NCBI Taxonomy" id="441366"/>
    <lineage>
        <taxon>Eukaryota</taxon>
        <taxon>Metazoa</taxon>
        <taxon>Chordata</taxon>
        <taxon>Craniata</taxon>
        <taxon>Vertebrata</taxon>
        <taxon>Euteleostomi</taxon>
        <taxon>Actinopterygii</taxon>
        <taxon>Neopterygii</taxon>
        <taxon>Teleostei</taxon>
        <taxon>Neoteleostei</taxon>
        <taxon>Acanthomorphata</taxon>
        <taxon>Ovalentaria</taxon>
        <taxon>Blenniimorphae</taxon>
        <taxon>Blenniiformes</taxon>
        <taxon>Gobiesocoidei</taxon>
        <taxon>Gobiesocidae</taxon>
        <taxon>Gobiesocinae</taxon>
        <taxon>Gouania</taxon>
    </lineage>
</organism>
<name>A0A8C5NGJ9_GOUWI</name>
<dbReference type="CTD" id="54823"/>
<evidence type="ECO:0000259" key="4">
    <source>
        <dbReference type="SMART" id="SM00670"/>
    </source>
</evidence>
<evidence type="ECO:0000256" key="2">
    <source>
        <dbReference type="ARBA" id="ARBA00074620"/>
    </source>
</evidence>
<dbReference type="GO" id="GO:0005634">
    <property type="term" value="C:nucleus"/>
    <property type="evidence" value="ECO:0007669"/>
    <property type="project" value="TreeGrafter"/>
</dbReference>
<evidence type="ECO:0000313" key="6">
    <source>
        <dbReference type="Proteomes" id="UP000694680"/>
    </source>
</evidence>
<reference evidence="5" key="1">
    <citation type="submission" date="2020-06" db="EMBL/GenBank/DDBJ databases">
        <authorList>
            <consortium name="Wellcome Sanger Institute Data Sharing"/>
        </authorList>
    </citation>
    <scope>NUCLEOTIDE SEQUENCE [LARGE SCALE GENOMIC DNA]</scope>
</reference>
<accession>A0A8C5NGJ9</accession>
<comment type="similarity">
    <text evidence="1">Belongs to the SWT1 family.</text>
</comment>
<evidence type="ECO:0000313" key="5">
    <source>
        <dbReference type="Ensembl" id="ENSGWIP00000053556.1"/>
    </source>
</evidence>
<dbReference type="InterPro" id="IPR052626">
    <property type="entry name" value="SWT1_Regulator"/>
</dbReference>
<reference evidence="5" key="2">
    <citation type="submission" date="2025-08" db="UniProtKB">
        <authorList>
            <consortium name="Ensembl"/>
        </authorList>
    </citation>
    <scope>IDENTIFICATION</scope>
</reference>
<dbReference type="GeneID" id="114462616"/>
<keyword evidence="6" id="KW-1185">Reference proteome</keyword>
<reference evidence="5" key="3">
    <citation type="submission" date="2025-09" db="UniProtKB">
        <authorList>
            <consortium name="Ensembl"/>
        </authorList>
    </citation>
    <scope>IDENTIFICATION</scope>
</reference>
<dbReference type="AlphaFoldDB" id="A0A8C5NGJ9"/>
<dbReference type="Ensembl" id="ENSGWIT00000057754.1">
    <property type="protein sequence ID" value="ENSGWIP00000053556.1"/>
    <property type="gene ID" value="ENSGWIG00000025739.1"/>
</dbReference>
<evidence type="ECO:0000256" key="3">
    <source>
        <dbReference type="SAM" id="MobiDB-lite"/>
    </source>
</evidence>
<dbReference type="RefSeq" id="XP_028301387.1">
    <property type="nucleotide sequence ID" value="XM_028445586.1"/>
</dbReference>
<dbReference type="RefSeq" id="XP_028301386.1">
    <property type="nucleotide sequence ID" value="XM_028445585.1"/>
</dbReference>
<feature type="compositionally biased region" description="Low complexity" evidence="3">
    <location>
        <begin position="114"/>
        <end position="127"/>
    </location>
</feature>
<dbReference type="PANTHER" id="PTHR16161">
    <property type="entry name" value="TRANSCRIPTIONAL PROTEIN SWT1"/>
    <property type="match status" value="1"/>
</dbReference>
<dbReference type="Gene3D" id="3.40.50.1010">
    <property type="entry name" value="5'-nuclease"/>
    <property type="match status" value="1"/>
</dbReference>
<feature type="compositionally biased region" description="Basic and acidic residues" evidence="3">
    <location>
        <begin position="129"/>
        <end position="141"/>
    </location>
</feature>
<dbReference type="SMART" id="SM00670">
    <property type="entry name" value="PINc"/>
    <property type="match status" value="1"/>
</dbReference>
<dbReference type="InterPro" id="IPR002716">
    <property type="entry name" value="PIN_dom"/>
</dbReference>
<feature type="compositionally biased region" description="Basic and acidic residues" evidence="3">
    <location>
        <begin position="87"/>
        <end position="106"/>
    </location>
</feature>